<evidence type="ECO:0000313" key="2">
    <source>
        <dbReference type="Proteomes" id="UP000247555"/>
    </source>
</evidence>
<sequence length="94" mass="10341">MQFDEVKPEHFSTISRDPFPHILIDRALLQISGGDARAAKFRVDALAAAGWAHSGLVPFGRYPDQAAAAFNRLRTVLEITEKPAQVLAELQKQG</sequence>
<organism evidence="1 2">
    <name type="scientific">Rivihabitans pingtungensis</name>
    <dbReference type="NCBI Taxonomy" id="1054498"/>
    <lineage>
        <taxon>Bacteria</taxon>
        <taxon>Pseudomonadati</taxon>
        <taxon>Pseudomonadota</taxon>
        <taxon>Betaproteobacteria</taxon>
        <taxon>Neisseriales</taxon>
        <taxon>Aquaspirillaceae</taxon>
        <taxon>Rivihabitans</taxon>
    </lineage>
</organism>
<dbReference type="AlphaFoldDB" id="A0A318KNH9"/>
<protein>
    <submittedName>
        <fullName evidence="1">Uncharacterized protein</fullName>
    </submittedName>
</protein>
<gene>
    <name evidence="1" type="ORF">DFR34_10861</name>
</gene>
<dbReference type="Proteomes" id="UP000247555">
    <property type="component" value="Unassembled WGS sequence"/>
</dbReference>
<comment type="caution">
    <text evidence="1">The sequence shown here is derived from an EMBL/GenBank/DDBJ whole genome shotgun (WGS) entry which is preliminary data.</text>
</comment>
<reference evidence="1 2" key="1">
    <citation type="submission" date="2018-05" db="EMBL/GenBank/DDBJ databases">
        <title>Genomic Encyclopedia of Type Strains, Phase IV (KMG-IV): sequencing the most valuable type-strain genomes for metagenomic binning, comparative biology and taxonomic classification.</title>
        <authorList>
            <person name="Goeker M."/>
        </authorList>
    </citation>
    <scope>NUCLEOTIDE SEQUENCE [LARGE SCALE GENOMIC DNA]</scope>
    <source>
        <strain evidence="1 2">DSM 29661</strain>
    </source>
</reference>
<name>A0A318KNH9_9NEIS</name>
<evidence type="ECO:0000313" key="1">
    <source>
        <dbReference type="EMBL" id="PXX79170.1"/>
    </source>
</evidence>
<accession>A0A318KNH9</accession>
<dbReference type="RefSeq" id="WP_110390627.1">
    <property type="nucleotide sequence ID" value="NZ_CALCOA010000201.1"/>
</dbReference>
<dbReference type="OrthoDB" id="9155076at2"/>
<proteinExistence type="predicted"/>
<dbReference type="EMBL" id="QJKI01000008">
    <property type="protein sequence ID" value="PXX79170.1"/>
    <property type="molecule type" value="Genomic_DNA"/>
</dbReference>
<keyword evidence="2" id="KW-1185">Reference proteome</keyword>